<dbReference type="InterPro" id="IPR040107">
    <property type="entry name" value="Snu23"/>
</dbReference>
<comment type="caution">
    <text evidence="6">The sequence shown here is derived from an EMBL/GenBank/DDBJ whole genome shotgun (WGS) entry which is preliminary data.</text>
</comment>
<keyword evidence="7" id="KW-1185">Reference proteome</keyword>
<keyword evidence="3" id="KW-0862">Zinc</keyword>
<evidence type="ECO:0000259" key="5">
    <source>
        <dbReference type="PROSITE" id="PS00028"/>
    </source>
</evidence>
<evidence type="ECO:0000256" key="4">
    <source>
        <dbReference type="ARBA" id="ARBA00023242"/>
    </source>
</evidence>
<gene>
    <name evidence="6" type="ORF">HCN44_008282</name>
</gene>
<evidence type="ECO:0000313" key="7">
    <source>
        <dbReference type="Proteomes" id="UP000639338"/>
    </source>
</evidence>
<keyword evidence="1" id="KW-0479">Metal-binding</keyword>
<dbReference type="SMART" id="SM00451">
    <property type="entry name" value="ZnF_U1"/>
    <property type="match status" value="1"/>
</dbReference>
<dbReference type="SUPFAM" id="SSF57667">
    <property type="entry name" value="beta-beta-alpha zinc fingers"/>
    <property type="match status" value="1"/>
</dbReference>
<dbReference type="AlphaFoldDB" id="A0A834XLV2"/>
<keyword evidence="2" id="KW-0863">Zinc-finger</keyword>
<reference evidence="6 7" key="1">
    <citation type="submission" date="2020-08" db="EMBL/GenBank/DDBJ databases">
        <title>Aphidius gifuensis genome sequencing and assembly.</title>
        <authorList>
            <person name="Du Z."/>
        </authorList>
    </citation>
    <scope>NUCLEOTIDE SEQUENCE [LARGE SCALE GENOMIC DNA]</scope>
    <source>
        <strain evidence="6">YNYX2018</strain>
        <tissue evidence="6">Adults</tissue>
    </source>
</reference>
<evidence type="ECO:0000256" key="3">
    <source>
        <dbReference type="ARBA" id="ARBA00022833"/>
    </source>
</evidence>
<dbReference type="InterPro" id="IPR013087">
    <property type="entry name" value="Znf_C2H2_type"/>
</dbReference>
<accession>A0A834XLV2</accession>
<dbReference type="GO" id="GO:0008270">
    <property type="term" value="F:zinc ion binding"/>
    <property type="evidence" value="ECO:0007669"/>
    <property type="project" value="UniProtKB-KW"/>
</dbReference>
<dbReference type="GO" id="GO:0005681">
    <property type="term" value="C:spliceosomal complex"/>
    <property type="evidence" value="ECO:0007669"/>
    <property type="project" value="InterPro"/>
</dbReference>
<dbReference type="GO" id="GO:0003676">
    <property type="term" value="F:nucleic acid binding"/>
    <property type="evidence" value="ECO:0007669"/>
    <property type="project" value="InterPro"/>
</dbReference>
<dbReference type="GO" id="GO:0000398">
    <property type="term" value="P:mRNA splicing, via spliceosome"/>
    <property type="evidence" value="ECO:0007669"/>
    <property type="project" value="InterPro"/>
</dbReference>
<proteinExistence type="predicted"/>
<keyword evidence="4" id="KW-0539">Nucleus</keyword>
<dbReference type="Proteomes" id="UP000639338">
    <property type="component" value="Unassembled WGS sequence"/>
</dbReference>
<sequence length="216" mass="25324">MALQTTFPLSQSLLSPDACRMNWDSARYDKTPVRYDKTPIRRLQDEISKMNISPPRNVLQPWNPPVDDVAPKSDQFTTPSTTEYFRCDACDLPFSNSRSMFDHIHGIKHQRRTGMLMELDRSSLDEVKSLYAMRIQELEGEEKPDDDDDDDDGKEKINFYNYERLKQQHEEINKYRGIKRSVIDDDDDEYFDDPNMMSPCAQIYARSLCAKKLKFC</sequence>
<evidence type="ECO:0000256" key="1">
    <source>
        <dbReference type="ARBA" id="ARBA00022723"/>
    </source>
</evidence>
<evidence type="ECO:0000313" key="6">
    <source>
        <dbReference type="EMBL" id="KAF7989608.1"/>
    </source>
</evidence>
<dbReference type="EMBL" id="JACMRX010000005">
    <property type="protein sequence ID" value="KAF7989608.1"/>
    <property type="molecule type" value="Genomic_DNA"/>
</dbReference>
<dbReference type="InterPro" id="IPR036236">
    <property type="entry name" value="Znf_C2H2_sf"/>
</dbReference>
<dbReference type="PROSITE" id="PS00028">
    <property type="entry name" value="ZINC_FINGER_C2H2_1"/>
    <property type="match status" value="1"/>
</dbReference>
<organism evidence="6 7">
    <name type="scientific">Aphidius gifuensis</name>
    <name type="common">Parasitoid wasp</name>
    <dbReference type="NCBI Taxonomy" id="684658"/>
    <lineage>
        <taxon>Eukaryota</taxon>
        <taxon>Metazoa</taxon>
        <taxon>Ecdysozoa</taxon>
        <taxon>Arthropoda</taxon>
        <taxon>Hexapoda</taxon>
        <taxon>Insecta</taxon>
        <taxon>Pterygota</taxon>
        <taxon>Neoptera</taxon>
        <taxon>Endopterygota</taxon>
        <taxon>Hymenoptera</taxon>
        <taxon>Apocrita</taxon>
        <taxon>Ichneumonoidea</taxon>
        <taxon>Braconidae</taxon>
        <taxon>Aphidiinae</taxon>
        <taxon>Aphidius</taxon>
    </lineage>
</organism>
<feature type="domain" description="C2H2-type" evidence="5">
    <location>
        <begin position="87"/>
        <end position="109"/>
    </location>
</feature>
<dbReference type="InterPro" id="IPR003604">
    <property type="entry name" value="Matrin/U1-like-C_Znf_C2H2"/>
</dbReference>
<dbReference type="PANTHER" id="PTHR45986">
    <property type="entry name" value="ZINC FINGER MATRIN-TYPE PROTEIN 2"/>
    <property type="match status" value="1"/>
</dbReference>
<dbReference type="PANTHER" id="PTHR45986:SF1">
    <property type="entry name" value="ZINC FINGER MATRIN-TYPE PROTEIN 2"/>
    <property type="match status" value="1"/>
</dbReference>
<evidence type="ECO:0000256" key="2">
    <source>
        <dbReference type="ARBA" id="ARBA00022771"/>
    </source>
</evidence>
<name>A0A834XLV2_APHGI</name>
<protein>
    <recommendedName>
        <fullName evidence="5">C2H2-type domain-containing protein</fullName>
    </recommendedName>
</protein>
<dbReference type="GO" id="GO:0046540">
    <property type="term" value="C:U4/U6 x U5 tri-snRNP complex"/>
    <property type="evidence" value="ECO:0007669"/>
    <property type="project" value="TreeGrafter"/>
</dbReference>